<feature type="region of interest" description="Disordered" evidence="1">
    <location>
        <begin position="334"/>
        <end position="386"/>
    </location>
</feature>
<dbReference type="PROSITE" id="PS00109">
    <property type="entry name" value="PROTEIN_KINASE_TYR"/>
    <property type="match status" value="1"/>
</dbReference>
<dbReference type="SMART" id="SM00219">
    <property type="entry name" value="TyrKc"/>
    <property type="match status" value="1"/>
</dbReference>
<dbReference type="InterPro" id="IPR008266">
    <property type="entry name" value="Tyr_kinase_AS"/>
</dbReference>
<gene>
    <name evidence="3" type="ORF">RIF29_33587</name>
</gene>
<dbReference type="PRINTS" id="PR00109">
    <property type="entry name" value="TYRKINASE"/>
</dbReference>
<dbReference type="GO" id="GO:0004713">
    <property type="term" value="F:protein tyrosine kinase activity"/>
    <property type="evidence" value="ECO:0007669"/>
    <property type="project" value="InterPro"/>
</dbReference>
<dbReference type="Pfam" id="PF07714">
    <property type="entry name" value="PK_Tyr_Ser-Thr"/>
    <property type="match status" value="1"/>
</dbReference>
<feature type="compositionally biased region" description="Polar residues" evidence="1">
    <location>
        <begin position="367"/>
        <end position="386"/>
    </location>
</feature>
<dbReference type="InterPro" id="IPR011009">
    <property type="entry name" value="Kinase-like_dom_sf"/>
</dbReference>
<evidence type="ECO:0000313" key="3">
    <source>
        <dbReference type="EMBL" id="KAK7250859.1"/>
    </source>
</evidence>
<dbReference type="Gene3D" id="1.10.510.10">
    <property type="entry name" value="Transferase(Phosphotransferase) domain 1"/>
    <property type="match status" value="1"/>
</dbReference>
<dbReference type="InterPro" id="IPR001245">
    <property type="entry name" value="Ser-Thr/Tyr_kinase_cat_dom"/>
</dbReference>
<dbReference type="SUPFAM" id="SSF56112">
    <property type="entry name" value="Protein kinase-like (PK-like)"/>
    <property type="match status" value="1"/>
</dbReference>
<dbReference type="InterPro" id="IPR051681">
    <property type="entry name" value="Ser/Thr_Kinases-Pseudokinases"/>
</dbReference>
<dbReference type="PROSITE" id="PS50011">
    <property type="entry name" value="PROTEIN_KINASE_DOM"/>
    <property type="match status" value="1"/>
</dbReference>
<proteinExistence type="predicted"/>
<dbReference type="GO" id="GO:0004674">
    <property type="term" value="F:protein serine/threonine kinase activity"/>
    <property type="evidence" value="ECO:0007669"/>
    <property type="project" value="TreeGrafter"/>
</dbReference>
<reference evidence="3 4" key="1">
    <citation type="submission" date="2024-01" db="EMBL/GenBank/DDBJ databases">
        <title>The genomes of 5 underutilized Papilionoideae crops provide insights into root nodulation and disease resistanc.</title>
        <authorList>
            <person name="Yuan L."/>
        </authorList>
    </citation>
    <scope>NUCLEOTIDE SEQUENCE [LARGE SCALE GENOMIC DNA]</scope>
    <source>
        <strain evidence="3">ZHUSHIDOU_FW_LH</strain>
        <tissue evidence="3">Leaf</tissue>
    </source>
</reference>
<evidence type="ECO:0000259" key="2">
    <source>
        <dbReference type="PROSITE" id="PS50011"/>
    </source>
</evidence>
<evidence type="ECO:0000313" key="4">
    <source>
        <dbReference type="Proteomes" id="UP001372338"/>
    </source>
</evidence>
<comment type="caution">
    <text evidence="3">The sequence shown here is derived from an EMBL/GenBank/DDBJ whole genome shotgun (WGS) entry which is preliminary data.</text>
</comment>
<name>A0AAN9EAT3_CROPI</name>
<feature type="domain" description="Protein kinase" evidence="2">
    <location>
        <begin position="61"/>
        <end position="323"/>
    </location>
</feature>
<dbReference type="PANTHER" id="PTHR44329:SF84">
    <property type="entry name" value="PROTEIN KINASE LIKE PROTEIN"/>
    <property type="match status" value="1"/>
</dbReference>
<dbReference type="Proteomes" id="UP001372338">
    <property type="component" value="Unassembled WGS sequence"/>
</dbReference>
<dbReference type="InterPro" id="IPR000719">
    <property type="entry name" value="Prot_kinase_dom"/>
</dbReference>
<sequence>MAQRRPLLSHSDMELIRQLSRSLARLSLISVNNNDVAATAKVKDDFVFDIDSSLLVDSDKLFIGELTAEGPRSIVCKGWYELRPVSIKVRLPLKTMDATPECKAKFQREVNLLSRIEHKNIVKFIGASIEPSMMIITELTEGGSLQKHLESIKPRTLSLEQSVRYALDISQVMEYLHANGIIHRDLRPGNMLLSKDKKLLKLADFRIAREETCGEMTSEAGSYRYMAPEVFSKEPLAKGAKKCYDHKADVYSFGMVLWTLIKNKIPFKGRIELMAAYATAQNMRPSVDEFPEVILPLLQSCWKEDPKLRPEFAEITQTLTKVLHDCRSPGTVEIESENPLTIAKEEECPTLKSLAPSPGSMEDNNEQNHQTQNRNDCTKGGSHNISHTPKVEFVEDNCKQKYETLNKNPNGCKKGQSHTIVEEKTPILDSDSGKGKTKKTHKRCKGLLSCLCR</sequence>
<dbReference type="AlphaFoldDB" id="A0AAN9EAT3"/>
<dbReference type="GO" id="GO:0005524">
    <property type="term" value="F:ATP binding"/>
    <property type="evidence" value="ECO:0007669"/>
    <property type="project" value="InterPro"/>
</dbReference>
<dbReference type="PANTHER" id="PTHR44329">
    <property type="entry name" value="SERINE/THREONINE-PROTEIN KINASE TNNI3K-RELATED"/>
    <property type="match status" value="1"/>
</dbReference>
<keyword evidence="4" id="KW-1185">Reference proteome</keyword>
<organism evidence="3 4">
    <name type="scientific">Crotalaria pallida</name>
    <name type="common">Smooth rattlebox</name>
    <name type="synonym">Crotalaria striata</name>
    <dbReference type="NCBI Taxonomy" id="3830"/>
    <lineage>
        <taxon>Eukaryota</taxon>
        <taxon>Viridiplantae</taxon>
        <taxon>Streptophyta</taxon>
        <taxon>Embryophyta</taxon>
        <taxon>Tracheophyta</taxon>
        <taxon>Spermatophyta</taxon>
        <taxon>Magnoliopsida</taxon>
        <taxon>eudicotyledons</taxon>
        <taxon>Gunneridae</taxon>
        <taxon>Pentapetalae</taxon>
        <taxon>rosids</taxon>
        <taxon>fabids</taxon>
        <taxon>Fabales</taxon>
        <taxon>Fabaceae</taxon>
        <taxon>Papilionoideae</taxon>
        <taxon>50 kb inversion clade</taxon>
        <taxon>genistoids sensu lato</taxon>
        <taxon>core genistoids</taxon>
        <taxon>Crotalarieae</taxon>
        <taxon>Crotalaria</taxon>
    </lineage>
</organism>
<dbReference type="InterPro" id="IPR020635">
    <property type="entry name" value="Tyr_kinase_cat_dom"/>
</dbReference>
<accession>A0AAN9EAT3</accession>
<protein>
    <recommendedName>
        <fullName evidence="2">Protein kinase domain-containing protein</fullName>
    </recommendedName>
</protein>
<evidence type="ECO:0000256" key="1">
    <source>
        <dbReference type="SAM" id="MobiDB-lite"/>
    </source>
</evidence>
<dbReference type="EMBL" id="JAYWIO010000007">
    <property type="protein sequence ID" value="KAK7250859.1"/>
    <property type="molecule type" value="Genomic_DNA"/>
</dbReference>